<reference evidence="1 2" key="1">
    <citation type="journal article" date="2019" name="Int. J. Syst. Evol. Microbiol.">
        <title>The Global Catalogue of Microorganisms (GCM) 10K type strain sequencing project: providing services to taxonomists for standard genome sequencing and annotation.</title>
        <authorList>
            <consortium name="The Broad Institute Genomics Platform"/>
            <consortium name="The Broad Institute Genome Sequencing Center for Infectious Disease"/>
            <person name="Wu L."/>
            <person name="Ma J."/>
        </authorList>
    </citation>
    <scope>NUCLEOTIDE SEQUENCE [LARGE SCALE GENOMIC DNA]</scope>
    <source>
        <strain evidence="1 2">JCM 11444</strain>
    </source>
</reference>
<keyword evidence="2" id="KW-1185">Reference proteome</keyword>
<dbReference type="Proteomes" id="UP001500418">
    <property type="component" value="Unassembled WGS sequence"/>
</dbReference>
<comment type="caution">
    <text evidence="1">The sequence shown here is derived from an EMBL/GenBank/DDBJ whole genome shotgun (WGS) entry which is preliminary data.</text>
</comment>
<gene>
    <name evidence="1" type="ORF">GCM10009575_080770</name>
</gene>
<proteinExistence type="predicted"/>
<evidence type="ECO:0000313" key="1">
    <source>
        <dbReference type="EMBL" id="GAA0953924.1"/>
    </source>
</evidence>
<organism evidence="1 2">
    <name type="scientific">Streptomyces rhizosphaericus</name>
    <dbReference type="NCBI Taxonomy" id="114699"/>
    <lineage>
        <taxon>Bacteria</taxon>
        <taxon>Bacillati</taxon>
        <taxon>Actinomycetota</taxon>
        <taxon>Actinomycetes</taxon>
        <taxon>Kitasatosporales</taxon>
        <taxon>Streptomycetaceae</taxon>
        <taxon>Streptomyces</taxon>
        <taxon>Streptomyces violaceusniger group</taxon>
    </lineage>
</organism>
<name>A0ABN1R9S1_9ACTN</name>
<evidence type="ECO:0000313" key="2">
    <source>
        <dbReference type="Proteomes" id="UP001500418"/>
    </source>
</evidence>
<accession>A0ABN1R9S1</accession>
<sequence length="141" mass="16117">MRLEALENGLAPMSIWRWRILHSPPEAPRFTLNDRAWSYLPQLRRQARGRRALYLPLNSRVATVAWLGESTGGFDHQVLRPNWVRWLNTVTWTIAPTFVVGHRDEAAALSAERTMGEVEKAITLRDGSFQGATGKYLFDEV</sequence>
<protein>
    <submittedName>
        <fullName evidence="1">Uncharacterized protein</fullName>
    </submittedName>
</protein>
<dbReference type="EMBL" id="BAAAID010000082">
    <property type="protein sequence ID" value="GAA0953924.1"/>
    <property type="molecule type" value="Genomic_DNA"/>
</dbReference>